<feature type="transmembrane region" description="Helical" evidence="1">
    <location>
        <begin position="43"/>
        <end position="64"/>
    </location>
</feature>
<dbReference type="Proteomes" id="UP000597877">
    <property type="component" value="Unassembled WGS sequence"/>
</dbReference>
<proteinExistence type="predicted"/>
<keyword evidence="1" id="KW-0812">Transmembrane</keyword>
<organism evidence="2 3">
    <name type="scientific">Eubacterium segne</name>
    <dbReference type="NCBI Taxonomy" id="2763045"/>
    <lineage>
        <taxon>Bacteria</taxon>
        <taxon>Bacillati</taxon>
        <taxon>Bacillota</taxon>
        <taxon>Clostridia</taxon>
        <taxon>Eubacteriales</taxon>
        <taxon>Eubacteriaceae</taxon>
        <taxon>Eubacterium</taxon>
    </lineage>
</organism>
<keyword evidence="3" id="KW-1185">Reference proteome</keyword>
<keyword evidence="1" id="KW-0472">Membrane</keyword>
<comment type="caution">
    <text evidence="2">The sequence shown here is derived from an EMBL/GenBank/DDBJ whole genome shotgun (WGS) entry which is preliminary data.</text>
</comment>
<sequence>MQETKEDKKIKIGQICNKISTVLFVLFFIDVCVIPIMQMEFFLISVAVIVVLFAISCIVGHICLKDYKPE</sequence>
<evidence type="ECO:0000313" key="2">
    <source>
        <dbReference type="EMBL" id="MBC5666924.1"/>
    </source>
</evidence>
<evidence type="ECO:0000313" key="3">
    <source>
        <dbReference type="Proteomes" id="UP000597877"/>
    </source>
</evidence>
<dbReference type="RefSeq" id="WP_118588982.1">
    <property type="nucleotide sequence ID" value="NZ_JACOOZ010000002.1"/>
</dbReference>
<reference evidence="2 3" key="1">
    <citation type="submission" date="2020-08" db="EMBL/GenBank/DDBJ databases">
        <title>Genome public.</title>
        <authorList>
            <person name="Liu C."/>
            <person name="Sun Q."/>
        </authorList>
    </citation>
    <scope>NUCLEOTIDE SEQUENCE [LARGE SCALE GENOMIC DNA]</scope>
    <source>
        <strain evidence="2 3">BX4</strain>
    </source>
</reference>
<protein>
    <submittedName>
        <fullName evidence="2">Uncharacterized protein</fullName>
    </submittedName>
</protein>
<evidence type="ECO:0000256" key="1">
    <source>
        <dbReference type="SAM" id="Phobius"/>
    </source>
</evidence>
<dbReference type="EMBL" id="JACOOZ010000002">
    <property type="protein sequence ID" value="MBC5666924.1"/>
    <property type="molecule type" value="Genomic_DNA"/>
</dbReference>
<accession>A0ABR7EZZ5</accession>
<keyword evidence="1" id="KW-1133">Transmembrane helix</keyword>
<name>A0ABR7EZZ5_9FIRM</name>
<feature type="transmembrane region" description="Helical" evidence="1">
    <location>
        <begin position="21"/>
        <end position="37"/>
    </location>
</feature>
<gene>
    <name evidence="2" type="ORF">H8S00_02810</name>
</gene>